<organism evidence="6 7">
    <name type="scientific">Rosa chinensis</name>
    <name type="common">China rose</name>
    <dbReference type="NCBI Taxonomy" id="74649"/>
    <lineage>
        <taxon>Eukaryota</taxon>
        <taxon>Viridiplantae</taxon>
        <taxon>Streptophyta</taxon>
        <taxon>Embryophyta</taxon>
        <taxon>Tracheophyta</taxon>
        <taxon>Spermatophyta</taxon>
        <taxon>Magnoliopsida</taxon>
        <taxon>eudicotyledons</taxon>
        <taxon>Gunneridae</taxon>
        <taxon>Pentapetalae</taxon>
        <taxon>rosids</taxon>
        <taxon>fabids</taxon>
        <taxon>Rosales</taxon>
        <taxon>Rosaceae</taxon>
        <taxon>Rosoideae</taxon>
        <taxon>Rosoideae incertae sedis</taxon>
        <taxon>Rosa</taxon>
    </lineage>
</organism>
<gene>
    <name evidence="6" type="ORF">RchiOBHm_Chr6g0259471</name>
</gene>
<accession>A0A2P6PMY5</accession>
<dbReference type="AlphaFoldDB" id="A0A2P6PMY5"/>
<dbReference type="GO" id="GO:0008270">
    <property type="term" value="F:zinc ion binding"/>
    <property type="evidence" value="ECO:0007669"/>
    <property type="project" value="UniProtKB-KW"/>
</dbReference>
<evidence type="ECO:0000256" key="4">
    <source>
        <dbReference type="PROSITE-ProRule" id="PRU00175"/>
    </source>
</evidence>
<sequence length="138" mass="16072">MQSSSGRMIVDFIDTHFPPQHKIHVPKVVEKIIDLVQSAIPLVPKDFIDVRRIEEIEILRHPYSEAAKAYIRNRFQATKRGTCAICMDDFEVGRNTSRLPCLHVFHGPCIVKWLEIDLHCPLCRYSFKLRELAPWFDA</sequence>
<dbReference type="PANTHER" id="PTHR45931">
    <property type="entry name" value="SI:CH211-59O9.10"/>
    <property type="match status" value="1"/>
</dbReference>
<evidence type="ECO:0000259" key="5">
    <source>
        <dbReference type="PROSITE" id="PS50089"/>
    </source>
</evidence>
<evidence type="ECO:0000256" key="3">
    <source>
        <dbReference type="ARBA" id="ARBA00022833"/>
    </source>
</evidence>
<dbReference type="GO" id="GO:0061630">
    <property type="term" value="F:ubiquitin protein ligase activity"/>
    <property type="evidence" value="ECO:0007669"/>
    <property type="project" value="TreeGrafter"/>
</dbReference>
<dbReference type="EMBL" id="PDCK01000044">
    <property type="protein sequence ID" value="PRQ23266.1"/>
    <property type="molecule type" value="Genomic_DNA"/>
</dbReference>
<name>A0A2P6PMY5_ROSCH</name>
<dbReference type="Pfam" id="PF13639">
    <property type="entry name" value="zf-RING_2"/>
    <property type="match status" value="1"/>
</dbReference>
<dbReference type="InterPro" id="IPR051834">
    <property type="entry name" value="RING_finger_E3_ligase"/>
</dbReference>
<reference evidence="6 7" key="1">
    <citation type="journal article" date="2018" name="Nat. Genet.">
        <title>The Rosa genome provides new insights in the design of modern roses.</title>
        <authorList>
            <person name="Bendahmane M."/>
        </authorList>
    </citation>
    <scope>NUCLEOTIDE SEQUENCE [LARGE SCALE GENOMIC DNA]</scope>
    <source>
        <strain evidence="7">cv. Old Blush</strain>
    </source>
</reference>
<dbReference type="Gene3D" id="3.30.40.10">
    <property type="entry name" value="Zinc/RING finger domain, C3HC4 (zinc finger)"/>
    <property type="match status" value="1"/>
</dbReference>
<evidence type="ECO:0000313" key="6">
    <source>
        <dbReference type="EMBL" id="PRQ23266.1"/>
    </source>
</evidence>
<evidence type="ECO:0000256" key="2">
    <source>
        <dbReference type="ARBA" id="ARBA00022771"/>
    </source>
</evidence>
<dbReference type="Proteomes" id="UP000238479">
    <property type="component" value="Chromosome 6"/>
</dbReference>
<keyword evidence="1" id="KW-0479">Metal-binding</keyword>
<keyword evidence="2 4" id="KW-0863">Zinc-finger</keyword>
<dbReference type="PROSITE" id="PS50089">
    <property type="entry name" value="ZF_RING_2"/>
    <property type="match status" value="1"/>
</dbReference>
<dbReference type="SMART" id="SM00184">
    <property type="entry name" value="RING"/>
    <property type="match status" value="1"/>
</dbReference>
<dbReference type="PANTHER" id="PTHR45931:SF3">
    <property type="entry name" value="RING ZINC FINGER-CONTAINING PROTEIN"/>
    <property type="match status" value="1"/>
</dbReference>
<dbReference type="SUPFAM" id="SSF57850">
    <property type="entry name" value="RING/U-box"/>
    <property type="match status" value="1"/>
</dbReference>
<comment type="caution">
    <text evidence="6">The sequence shown here is derived from an EMBL/GenBank/DDBJ whole genome shotgun (WGS) entry which is preliminary data.</text>
</comment>
<proteinExistence type="predicted"/>
<evidence type="ECO:0000313" key="7">
    <source>
        <dbReference type="Proteomes" id="UP000238479"/>
    </source>
</evidence>
<dbReference type="Gramene" id="PRQ23266">
    <property type="protein sequence ID" value="PRQ23266"/>
    <property type="gene ID" value="RchiOBHm_Chr6g0259471"/>
</dbReference>
<feature type="domain" description="RING-type" evidence="5">
    <location>
        <begin position="83"/>
        <end position="124"/>
    </location>
</feature>
<keyword evidence="3" id="KW-0862">Zinc</keyword>
<protein>
    <submittedName>
        <fullName evidence="6">Putative transcription factor C2H2 family</fullName>
    </submittedName>
</protein>
<keyword evidence="7" id="KW-1185">Reference proteome</keyword>
<dbReference type="GO" id="GO:0006511">
    <property type="term" value="P:ubiquitin-dependent protein catabolic process"/>
    <property type="evidence" value="ECO:0007669"/>
    <property type="project" value="TreeGrafter"/>
</dbReference>
<dbReference type="GO" id="GO:0005634">
    <property type="term" value="C:nucleus"/>
    <property type="evidence" value="ECO:0007669"/>
    <property type="project" value="TreeGrafter"/>
</dbReference>
<dbReference type="CDD" id="cd16454">
    <property type="entry name" value="RING-H2_PA-TM-RING"/>
    <property type="match status" value="1"/>
</dbReference>
<dbReference type="InterPro" id="IPR013083">
    <property type="entry name" value="Znf_RING/FYVE/PHD"/>
</dbReference>
<evidence type="ECO:0000256" key="1">
    <source>
        <dbReference type="ARBA" id="ARBA00022723"/>
    </source>
</evidence>
<dbReference type="InterPro" id="IPR001841">
    <property type="entry name" value="Znf_RING"/>
</dbReference>